<name>A0A9X2VK92_9PSEU</name>
<evidence type="ECO:0000313" key="2">
    <source>
        <dbReference type="EMBL" id="MCS7477949.1"/>
    </source>
</evidence>
<evidence type="ECO:0000259" key="1">
    <source>
        <dbReference type="PROSITE" id="PS51186"/>
    </source>
</evidence>
<reference evidence="2" key="1">
    <citation type="submission" date="2022-08" db="EMBL/GenBank/DDBJ databases">
        <authorList>
            <person name="Tistechok S."/>
            <person name="Samborskyy M."/>
            <person name="Roman I."/>
        </authorList>
    </citation>
    <scope>NUCLEOTIDE SEQUENCE</scope>
    <source>
        <strain evidence="2">DSM 103496</strain>
    </source>
</reference>
<comment type="caution">
    <text evidence="2">The sequence shown here is derived from an EMBL/GenBank/DDBJ whole genome shotgun (WGS) entry which is preliminary data.</text>
</comment>
<dbReference type="GO" id="GO:0016747">
    <property type="term" value="F:acyltransferase activity, transferring groups other than amino-acyl groups"/>
    <property type="evidence" value="ECO:0007669"/>
    <property type="project" value="InterPro"/>
</dbReference>
<gene>
    <name evidence="2" type="ORF">NZH93_13885</name>
</gene>
<dbReference type="Proteomes" id="UP001141259">
    <property type="component" value="Unassembled WGS sequence"/>
</dbReference>
<organism evidence="2 3">
    <name type="scientific">Umezawaea endophytica</name>
    <dbReference type="NCBI Taxonomy" id="1654476"/>
    <lineage>
        <taxon>Bacteria</taxon>
        <taxon>Bacillati</taxon>
        <taxon>Actinomycetota</taxon>
        <taxon>Actinomycetes</taxon>
        <taxon>Pseudonocardiales</taxon>
        <taxon>Pseudonocardiaceae</taxon>
        <taxon>Umezawaea</taxon>
    </lineage>
</organism>
<keyword evidence="3" id="KW-1185">Reference proteome</keyword>
<dbReference type="PROSITE" id="PS51186">
    <property type="entry name" value="GNAT"/>
    <property type="match status" value="1"/>
</dbReference>
<dbReference type="Pfam" id="PF00583">
    <property type="entry name" value="Acetyltransf_1"/>
    <property type="match status" value="1"/>
</dbReference>
<dbReference type="RefSeq" id="WP_259623452.1">
    <property type="nucleotide sequence ID" value="NZ_JANYMP010000005.1"/>
</dbReference>
<dbReference type="SUPFAM" id="SSF55729">
    <property type="entry name" value="Acyl-CoA N-acyltransferases (Nat)"/>
    <property type="match status" value="1"/>
</dbReference>
<feature type="domain" description="N-acetyltransferase" evidence="1">
    <location>
        <begin position="1"/>
        <end position="215"/>
    </location>
</feature>
<dbReference type="EMBL" id="JANYMP010000005">
    <property type="protein sequence ID" value="MCS7477949.1"/>
    <property type="molecule type" value="Genomic_DNA"/>
</dbReference>
<dbReference type="CDD" id="cd04301">
    <property type="entry name" value="NAT_SF"/>
    <property type="match status" value="1"/>
</dbReference>
<sequence length="246" mass="26817">MLITTVAERPDLLEPALALGDIGAEFLRHDPVAALTRARRLAARWPEHFLLVLDDGVPVARAVSVPLVFPDADRAELPDHGWDGVIVWAVEDALDGRTPTCAAALDVQVAPDRRGRGIAAEAVTALRESARERGLNRLVAPVRPTTKDRFPTTSMEDFLARRRPDGLSVDPWVRVHERLGGRVVKVAPFSMTVVGTLDQWRSWTGDSLVEGANVIRDGLVPVLVSTALDVGVYVEPNVWVEHALDG</sequence>
<accession>A0A9X2VK92</accession>
<protein>
    <submittedName>
        <fullName evidence="2">GNAT family N-acetyltransferase</fullName>
    </submittedName>
</protein>
<dbReference type="InterPro" id="IPR000182">
    <property type="entry name" value="GNAT_dom"/>
</dbReference>
<dbReference type="AlphaFoldDB" id="A0A9X2VK92"/>
<dbReference type="Gene3D" id="3.40.630.30">
    <property type="match status" value="1"/>
</dbReference>
<proteinExistence type="predicted"/>
<evidence type="ECO:0000313" key="3">
    <source>
        <dbReference type="Proteomes" id="UP001141259"/>
    </source>
</evidence>
<dbReference type="InterPro" id="IPR016181">
    <property type="entry name" value="Acyl_CoA_acyltransferase"/>
</dbReference>